<organism evidence="3 4">
    <name type="scientific">Fragilariopsis cylindrus CCMP1102</name>
    <dbReference type="NCBI Taxonomy" id="635003"/>
    <lineage>
        <taxon>Eukaryota</taxon>
        <taxon>Sar</taxon>
        <taxon>Stramenopiles</taxon>
        <taxon>Ochrophyta</taxon>
        <taxon>Bacillariophyta</taxon>
        <taxon>Bacillariophyceae</taxon>
        <taxon>Bacillariophycidae</taxon>
        <taxon>Bacillariales</taxon>
        <taxon>Bacillariaceae</taxon>
        <taxon>Fragilariopsis</taxon>
    </lineage>
</organism>
<dbReference type="InterPro" id="IPR001841">
    <property type="entry name" value="Znf_RING"/>
</dbReference>
<feature type="compositionally biased region" description="Polar residues" evidence="1">
    <location>
        <begin position="193"/>
        <end position="202"/>
    </location>
</feature>
<evidence type="ECO:0000313" key="3">
    <source>
        <dbReference type="EMBL" id="OEU21175.1"/>
    </source>
</evidence>
<feature type="region of interest" description="Disordered" evidence="1">
    <location>
        <begin position="134"/>
        <end position="215"/>
    </location>
</feature>
<dbReference type="Pfam" id="PF00635">
    <property type="entry name" value="Motile_Sperm"/>
    <property type="match status" value="1"/>
</dbReference>
<dbReference type="SUPFAM" id="SSF49354">
    <property type="entry name" value="PapD-like"/>
    <property type="match status" value="1"/>
</dbReference>
<feature type="compositionally biased region" description="Low complexity" evidence="1">
    <location>
        <begin position="425"/>
        <end position="443"/>
    </location>
</feature>
<dbReference type="InParanoid" id="A0A1E7FSW1"/>
<keyword evidence="4" id="KW-1185">Reference proteome</keyword>
<dbReference type="Gene3D" id="2.60.40.10">
    <property type="entry name" value="Immunoglobulins"/>
    <property type="match status" value="1"/>
</dbReference>
<dbReference type="InterPro" id="IPR008962">
    <property type="entry name" value="PapD-like_sf"/>
</dbReference>
<name>A0A1E7FSW1_9STRA</name>
<feature type="compositionally biased region" description="Polar residues" evidence="1">
    <location>
        <begin position="452"/>
        <end position="464"/>
    </location>
</feature>
<feature type="region of interest" description="Disordered" evidence="1">
    <location>
        <begin position="412"/>
        <end position="474"/>
    </location>
</feature>
<dbReference type="EMBL" id="KV784354">
    <property type="protein sequence ID" value="OEU21175.1"/>
    <property type="molecule type" value="Genomic_DNA"/>
</dbReference>
<proteinExistence type="predicted"/>
<reference evidence="3 4" key="1">
    <citation type="submission" date="2016-09" db="EMBL/GenBank/DDBJ databases">
        <title>Extensive genetic diversity and differential bi-allelic expression allows diatom success in the polar Southern Ocean.</title>
        <authorList>
            <consortium name="DOE Joint Genome Institute"/>
            <person name="Mock T."/>
            <person name="Otillar R.P."/>
            <person name="Strauss J."/>
            <person name="Dupont C."/>
            <person name="Frickenhaus S."/>
            <person name="Maumus F."/>
            <person name="Mcmullan M."/>
            <person name="Sanges R."/>
            <person name="Schmutz J."/>
            <person name="Toseland A."/>
            <person name="Valas R."/>
            <person name="Veluchamy A."/>
            <person name="Ward B.J."/>
            <person name="Allen A."/>
            <person name="Barry K."/>
            <person name="Falciatore A."/>
            <person name="Ferrante M."/>
            <person name="Fortunato A.E."/>
            <person name="Gloeckner G."/>
            <person name="Gruber A."/>
            <person name="Hipkin R."/>
            <person name="Janech M."/>
            <person name="Kroth P."/>
            <person name="Leese F."/>
            <person name="Lindquist E."/>
            <person name="Lyon B.R."/>
            <person name="Martin J."/>
            <person name="Mayer C."/>
            <person name="Parker M."/>
            <person name="Quesneville H."/>
            <person name="Raymond J."/>
            <person name="Uhlig C."/>
            <person name="Valentin K.U."/>
            <person name="Worden A.Z."/>
            <person name="Armbrust E.V."/>
            <person name="Bowler C."/>
            <person name="Green B."/>
            <person name="Moulton V."/>
            <person name="Van Oosterhout C."/>
            <person name="Grigoriev I."/>
        </authorList>
    </citation>
    <scope>NUCLEOTIDE SEQUENCE [LARGE SCALE GENOMIC DNA]</scope>
    <source>
        <strain evidence="3 4">CCMP1102</strain>
    </source>
</reference>
<feature type="domain" description="MSP" evidence="2">
    <location>
        <begin position="252"/>
        <end position="396"/>
    </location>
</feature>
<dbReference type="PROSITE" id="PS50202">
    <property type="entry name" value="MSP"/>
    <property type="match status" value="1"/>
</dbReference>
<dbReference type="InterPro" id="IPR013083">
    <property type="entry name" value="Znf_RING/FYVE/PHD"/>
</dbReference>
<dbReference type="OrthoDB" id="49680at2759"/>
<dbReference type="SMART" id="SM00184">
    <property type="entry name" value="RING"/>
    <property type="match status" value="1"/>
</dbReference>
<feature type="compositionally biased region" description="Basic residues" evidence="1">
    <location>
        <begin position="183"/>
        <end position="192"/>
    </location>
</feature>
<accession>A0A1E7FSW1</accession>
<dbReference type="InterPro" id="IPR000535">
    <property type="entry name" value="MSP_dom"/>
</dbReference>
<gene>
    <name evidence="3" type="ORF">FRACYDRAFT_234802</name>
</gene>
<evidence type="ECO:0000259" key="2">
    <source>
        <dbReference type="PROSITE" id="PS50202"/>
    </source>
</evidence>
<feature type="compositionally biased region" description="Basic and acidic residues" evidence="1">
    <location>
        <begin position="134"/>
        <end position="182"/>
    </location>
</feature>
<sequence>MKNQQIALTILEDIGIQPEVLDAADPNNDIVRDELFGMSGINGNFPQFFLVQGDQTSFFADFMELDTMHKEGTLAEWLGMEIPLVTALRRPDNKPCEEKEFIPTATTQEEWSDPLLLERYEDEISALETFLNEREQEEGHQHDDKIQEENEKTTTIPNEKEERIRLEKKEVTSFSKNRDRGKERKVRKKSSQKHTIASSAVDNTMDKHQGEQEEDVSTACIYEVPNLQSMQSLISSEVDEVETSATNSSDLVLRIQPDKDIHFWLRDDSPRCTITLSNIGTSHSPLAFKIKSSDNHRYMVHPSVGIVKPQTTVPITVFLLDEAKEELSTIFRKLGSTMEFQQNIHDNLSIEWCGASTDFCSQLIGDYDRDFGTLLSYWDSSRRRNNDCWSSEESVLRIQINTDGQIYSNRYHHRHQSSEVSSPLSPCTATTATITPTSSSSPSRSHEEKQYRYSNNKNRVSPSSLHRKGNISRDDIPINVSMETISTRSDTEQLLEAEVERLTYRCEELIAGRSIMEGQLKEANEKEERSSSSHFSGSSHDNGTIHKFQLQQTIRCGYCLKVFKSDQSSLNTPIASQSCGHSICRNCCHERLSTSRKARRRRRDKNMDSSQRLRSTIRSDLFLCGGDMNQVYSSSSDDENEDCESCPICRVPKAFRDGKLHVNESLCGVLKLLDGQKKMGEIKFKKNPGYLRVGNK</sequence>
<evidence type="ECO:0000313" key="4">
    <source>
        <dbReference type="Proteomes" id="UP000095751"/>
    </source>
</evidence>
<dbReference type="Proteomes" id="UP000095751">
    <property type="component" value="Unassembled WGS sequence"/>
</dbReference>
<dbReference type="AlphaFoldDB" id="A0A1E7FSW1"/>
<protein>
    <recommendedName>
        <fullName evidence="2">MSP domain-containing protein</fullName>
    </recommendedName>
</protein>
<feature type="region of interest" description="Disordered" evidence="1">
    <location>
        <begin position="521"/>
        <end position="544"/>
    </location>
</feature>
<evidence type="ECO:0000256" key="1">
    <source>
        <dbReference type="SAM" id="MobiDB-lite"/>
    </source>
</evidence>
<dbReference type="InterPro" id="IPR013783">
    <property type="entry name" value="Ig-like_fold"/>
</dbReference>
<dbReference type="Gene3D" id="3.30.40.10">
    <property type="entry name" value="Zinc/RING finger domain, C3HC4 (zinc finger)"/>
    <property type="match status" value="1"/>
</dbReference>
<feature type="compositionally biased region" description="Basic and acidic residues" evidence="1">
    <location>
        <begin position="521"/>
        <end position="531"/>
    </location>
</feature>
<dbReference type="KEGG" id="fcy:FRACYDRAFT_234802"/>